<dbReference type="CDD" id="cd03264">
    <property type="entry name" value="ABC_drug_resistance_like"/>
    <property type="match status" value="1"/>
</dbReference>
<keyword evidence="7" id="KW-1185">Reference proteome</keyword>
<evidence type="ECO:0000256" key="3">
    <source>
        <dbReference type="ARBA" id="ARBA00022741"/>
    </source>
</evidence>
<sequence length="319" mass="35694">MREKKGILQNLLELKLKKNYNQTNMKLSIQNLTKTYKNGVKAIDNLSIEIGTGMFGLLGPNGAGKSSLMRTIATLQAPDSGSITFGDINVLEDNMSLRKVLGYLPQSFGVYPKMSAEDLLDYFATLKGVAKKSDREKLVKEVLEITNLYDVRHKHVAGYSGGMKQRFGIAQLLLNNPKLIIVDEPTAGLDPAERHRFLNVLREVGTNCTVIFSTHIVEDVKELCNEMAILNGGKILKHTTPQEATAELQGKIWIKIIERDDLEANEKMFSILSSNYNQDNTLNIRVHAEEKPAEEFVEATPQLDDVYFIALKQDEPELA</sequence>
<dbReference type="SUPFAM" id="SSF52540">
    <property type="entry name" value="P-loop containing nucleoside triphosphate hydrolases"/>
    <property type="match status" value="1"/>
</dbReference>
<evidence type="ECO:0000256" key="4">
    <source>
        <dbReference type="ARBA" id="ARBA00022840"/>
    </source>
</evidence>
<dbReference type="Pfam" id="PF00005">
    <property type="entry name" value="ABC_tran"/>
    <property type="match status" value="1"/>
</dbReference>
<dbReference type="EMBL" id="FNUE01000001">
    <property type="protein sequence ID" value="SEE27035.1"/>
    <property type="molecule type" value="Genomic_DNA"/>
</dbReference>
<dbReference type="InterPro" id="IPR003593">
    <property type="entry name" value="AAA+_ATPase"/>
</dbReference>
<gene>
    <name evidence="6" type="ORF">SAMN05444353_1481</name>
</gene>
<evidence type="ECO:0000256" key="1">
    <source>
        <dbReference type="ARBA" id="ARBA00005417"/>
    </source>
</evidence>
<keyword evidence="4" id="KW-0067">ATP-binding</keyword>
<comment type="similarity">
    <text evidence="1">Belongs to the ABC transporter superfamily.</text>
</comment>
<comment type="caution">
    <text evidence="6">The sequence shown here is derived from an EMBL/GenBank/DDBJ whole genome shotgun (WGS) entry which is preliminary data.</text>
</comment>
<keyword evidence="2" id="KW-0813">Transport</keyword>
<dbReference type="InterPro" id="IPR017871">
    <property type="entry name" value="ABC_transporter-like_CS"/>
</dbReference>
<dbReference type="PROSITE" id="PS00211">
    <property type="entry name" value="ABC_TRANSPORTER_1"/>
    <property type="match status" value="1"/>
</dbReference>
<dbReference type="PANTHER" id="PTHR43335:SF2">
    <property type="entry name" value="ABC TRANSPORTER, ATP-BINDING PROTEIN"/>
    <property type="match status" value="1"/>
</dbReference>
<evidence type="ECO:0000313" key="6">
    <source>
        <dbReference type="EMBL" id="SEE27035.1"/>
    </source>
</evidence>
<keyword evidence="3" id="KW-0547">Nucleotide-binding</keyword>
<evidence type="ECO:0000256" key="2">
    <source>
        <dbReference type="ARBA" id="ARBA00022448"/>
    </source>
</evidence>
<feature type="domain" description="ABC transporter" evidence="5">
    <location>
        <begin position="27"/>
        <end position="257"/>
    </location>
</feature>
<accession>A0A1H5HGW6</accession>
<dbReference type="InterPro" id="IPR027417">
    <property type="entry name" value="P-loop_NTPase"/>
</dbReference>
<evidence type="ECO:0000259" key="5">
    <source>
        <dbReference type="PROSITE" id="PS50893"/>
    </source>
</evidence>
<reference evidence="6 7" key="1">
    <citation type="submission" date="2016-10" db="EMBL/GenBank/DDBJ databases">
        <authorList>
            <person name="Varghese N."/>
            <person name="Submissions S."/>
        </authorList>
    </citation>
    <scope>NUCLEOTIDE SEQUENCE [LARGE SCALE GENOMIC DNA]</scope>
    <source>
        <strain evidence="6 7">DSW-5</strain>
    </source>
</reference>
<protein>
    <submittedName>
        <fullName evidence="6">ABC-type multidrug transport system, ATPase component</fullName>
    </submittedName>
</protein>
<dbReference type="PROSITE" id="PS50893">
    <property type="entry name" value="ABC_TRANSPORTER_2"/>
    <property type="match status" value="1"/>
</dbReference>
<dbReference type="PANTHER" id="PTHR43335">
    <property type="entry name" value="ABC TRANSPORTER, ATP-BINDING PROTEIN"/>
    <property type="match status" value="1"/>
</dbReference>
<proteinExistence type="inferred from homology"/>
<dbReference type="Proteomes" id="UP000183071">
    <property type="component" value="Unassembled WGS sequence"/>
</dbReference>
<dbReference type="Gene3D" id="3.40.50.300">
    <property type="entry name" value="P-loop containing nucleotide triphosphate hydrolases"/>
    <property type="match status" value="1"/>
</dbReference>
<evidence type="ECO:0000313" key="7">
    <source>
        <dbReference type="Proteomes" id="UP000183071"/>
    </source>
</evidence>
<dbReference type="InterPro" id="IPR003439">
    <property type="entry name" value="ABC_transporter-like_ATP-bd"/>
</dbReference>
<dbReference type="SMART" id="SM00382">
    <property type="entry name" value="AAA"/>
    <property type="match status" value="1"/>
</dbReference>
<name>A0A1H5HGW6_9FLAO</name>
<organism evidence="6 7">
    <name type="scientific">Polaribacter dokdonensis DSW-5</name>
    <dbReference type="NCBI Taxonomy" id="1300348"/>
    <lineage>
        <taxon>Bacteria</taxon>
        <taxon>Pseudomonadati</taxon>
        <taxon>Bacteroidota</taxon>
        <taxon>Flavobacteriia</taxon>
        <taxon>Flavobacteriales</taxon>
        <taxon>Flavobacteriaceae</taxon>
    </lineage>
</organism>